<gene>
    <name evidence="2" type="primary">pol</name>
    <name evidence="2" type="ORF">CR513_49455</name>
</gene>
<keyword evidence="3" id="KW-1185">Reference proteome</keyword>
<dbReference type="STRING" id="157652.A0A371EYV6"/>
<reference evidence="2" key="1">
    <citation type="submission" date="2018-05" db="EMBL/GenBank/DDBJ databases">
        <title>Draft genome of Mucuna pruriens seed.</title>
        <authorList>
            <person name="Nnadi N.E."/>
            <person name="Vos R."/>
            <person name="Hasami M.H."/>
            <person name="Devisetty U.K."/>
            <person name="Aguiy J.C."/>
        </authorList>
    </citation>
    <scope>NUCLEOTIDE SEQUENCE [LARGE SCALE GENOMIC DNA]</scope>
    <source>
        <strain evidence="2">JCA_2017</strain>
    </source>
</reference>
<dbReference type="AlphaFoldDB" id="A0A371EYV6"/>
<dbReference type="OrthoDB" id="542221at2759"/>
<name>A0A371EYV6_MUCPR</name>
<dbReference type="SUPFAM" id="SSF56672">
    <property type="entry name" value="DNA/RNA polymerases"/>
    <property type="match status" value="1"/>
</dbReference>
<dbReference type="InterPro" id="IPR053134">
    <property type="entry name" value="RNA-dir_DNA_polymerase"/>
</dbReference>
<accession>A0A371EYV6</accession>
<evidence type="ECO:0000259" key="1">
    <source>
        <dbReference type="Pfam" id="PF00078"/>
    </source>
</evidence>
<dbReference type="InterPro" id="IPR000477">
    <property type="entry name" value="RT_dom"/>
</dbReference>
<dbReference type="InterPro" id="IPR043128">
    <property type="entry name" value="Rev_trsase/Diguanyl_cyclase"/>
</dbReference>
<dbReference type="CDD" id="cd01647">
    <property type="entry name" value="RT_LTR"/>
    <property type="match status" value="1"/>
</dbReference>
<proteinExistence type="predicted"/>
<feature type="non-terminal residue" evidence="2">
    <location>
        <position position="1"/>
    </location>
</feature>
<comment type="caution">
    <text evidence="2">The sequence shown here is derived from an EMBL/GenBank/DDBJ whole genome shotgun (WGS) entry which is preliminary data.</text>
</comment>
<dbReference type="Pfam" id="PF00078">
    <property type="entry name" value="RVT_1"/>
    <property type="match status" value="1"/>
</dbReference>
<dbReference type="Gene3D" id="3.10.10.10">
    <property type="entry name" value="HIV Type 1 Reverse Transcriptase, subunit A, domain 1"/>
    <property type="match status" value="1"/>
</dbReference>
<dbReference type="Gene3D" id="3.30.70.270">
    <property type="match status" value="1"/>
</dbReference>
<dbReference type="PANTHER" id="PTHR24559">
    <property type="entry name" value="TRANSPOSON TY3-I GAG-POL POLYPROTEIN"/>
    <property type="match status" value="1"/>
</dbReference>
<dbReference type="Proteomes" id="UP000257109">
    <property type="component" value="Unassembled WGS sequence"/>
</dbReference>
<dbReference type="EMBL" id="QJKJ01011420">
    <property type="protein sequence ID" value="RDX71218.1"/>
    <property type="molecule type" value="Genomic_DNA"/>
</dbReference>
<evidence type="ECO:0000313" key="2">
    <source>
        <dbReference type="EMBL" id="RDX71218.1"/>
    </source>
</evidence>
<dbReference type="PANTHER" id="PTHR24559:SF430">
    <property type="entry name" value="RNA-DIRECTED DNA POLYMERASE"/>
    <property type="match status" value="1"/>
</dbReference>
<protein>
    <submittedName>
        <fullName evidence="2">Retrovirus-related Pol polyprotein from transposon 17.6</fullName>
    </submittedName>
</protein>
<organism evidence="2 3">
    <name type="scientific">Mucuna pruriens</name>
    <name type="common">Velvet bean</name>
    <name type="synonym">Dolichos pruriens</name>
    <dbReference type="NCBI Taxonomy" id="157652"/>
    <lineage>
        <taxon>Eukaryota</taxon>
        <taxon>Viridiplantae</taxon>
        <taxon>Streptophyta</taxon>
        <taxon>Embryophyta</taxon>
        <taxon>Tracheophyta</taxon>
        <taxon>Spermatophyta</taxon>
        <taxon>Magnoliopsida</taxon>
        <taxon>eudicotyledons</taxon>
        <taxon>Gunneridae</taxon>
        <taxon>Pentapetalae</taxon>
        <taxon>rosids</taxon>
        <taxon>fabids</taxon>
        <taxon>Fabales</taxon>
        <taxon>Fabaceae</taxon>
        <taxon>Papilionoideae</taxon>
        <taxon>50 kb inversion clade</taxon>
        <taxon>NPAAA clade</taxon>
        <taxon>indigoferoid/millettioid clade</taxon>
        <taxon>Phaseoleae</taxon>
        <taxon>Mucuna</taxon>
    </lineage>
</organism>
<feature type="domain" description="Reverse transcriptase" evidence="1">
    <location>
        <begin position="2"/>
        <end position="86"/>
    </location>
</feature>
<evidence type="ECO:0000313" key="3">
    <source>
        <dbReference type="Proteomes" id="UP000257109"/>
    </source>
</evidence>
<dbReference type="InterPro" id="IPR043502">
    <property type="entry name" value="DNA/RNA_pol_sf"/>
</dbReference>
<sequence>MHPQDESKTAFITDFGTFYYKAMPFGLKNASATYQSLMDRILKDVMGTNVEGYMDDMVVKSIMASEHCNALQRVFQIFEKTLTQAKPREMLFWGLSKKILGVVIDMRSP</sequence>